<evidence type="ECO:0000313" key="2">
    <source>
        <dbReference type="EMBL" id="PJA49723.1"/>
    </source>
</evidence>
<dbReference type="AntiFam" id="ANF00275">
    <property type="entry name" value="Spurious translation from rRNA (DUF6467)"/>
</dbReference>
<dbReference type="AlphaFoldDB" id="A0A2M7XLT1"/>
<sequence length="113" mass="12315">MKYHSFVYVFLTKICWKRILGQCLVGSLTGAVACSRVMQAYQGRLSADGNRAGRIKAKAGLTARLTSRAGTKVGLSDPPYNCDGCRGLTDKSYPGDNRLVVPESPYRRRGSTP</sequence>
<organism evidence="2 3">
    <name type="scientific">Candidatus Shapirobacteria bacterium CG_4_9_14_3_um_filter_39_13</name>
    <dbReference type="NCBI Taxonomy" id="1974479"/>
    <lineage>
        <taxon>Bacteria</taxon>
        <taxon>Candidatus Shapironibacteriota</taxon>
    </lineage>
</organism>
<dbReference type="Proteomes" id="UP000230062">
    <property type="component" value="Unassembled WGS sequence"/>
</dbReference>
<dbReference type="PROSITE" id="PS51257">
    <property type="entry name" value="PROKAR_LIPOPROTEIN"/>
    <property type="match status" value="1"/>
</dbReference>
<accession>A0A2M7XLT1</accession>
<feature type="region of interest" description="Disordered" evidence="1">
    <location>
        <begin position="89"/>
        <end position="113"/>
    </location>
</feature>
<evidence type="ECO:0000313" key="3">
    <source>
        <dbReference type="Proteomes" id="UP000230062"/>
    </source>
</evidence>
<protein>
    <submittedName>
        <fullName evidence="2">Uncharacterized protein</fullName>
    </submittedName>
</protein>
<reference evidence="3" key="1">
    <citation type="submission" date="2017-09" db="EMBL/GenBank/DDBJ databases">
        <title>Depth-based differentiation of microbial function through sediment-hosted aquifers and enrichment of novel symbionts in the deep terrestrial subsurface.</title>
        <authorList>
            <person name="Probst A.J."/>
            <person name="Ladd B."/>
            <person name="Jarett J.K."/>
            <person name="Geller-Mcgrath D.E."/>
            <person name="Sieber C.M.K."/>
            <person name="Emerson J.B."/>
            <person name="Anantharaman K."/>
            <person name="Thomas B.C."/>
            <person name="Malmstrom R."/>
            <person name="Stieglmeier M."/>
            <person name="Klingl A."/>
            <person name="Woyke T."/>
            <person name="Ryan C.M."/>
            <person name="Banfield J.F."/>
        </authorList>
    </citation>
    <scope>NUCLEOTIDE SEQUENCE [LARGE SCALE GENOMIC DNA]</scope>
</reference>
<proteinExistence type="predicted"/>
<name>A0A2M7XLT1_9BACT</name>
<dbReference type="EMBL" id="PFWP01000034">
    <property type="protein sequence ID" value="PJA49723.1"/>
    <property type="molecule type" value="Genomic_DNA"/>
</dbReference>
<comment type="caution">
    <text evidence="2">The sequence shown here is derived from an EMBL/GenBank/DDBJ whole genome shotgun (WGS) entry which is preliminary data.</text>
</comment>
<gene>
    <name evidence="2" type="ORF">CO169_01290</name>
</gene>
<evidence type="ECO:0000256" key="1">
    <source>
        <dbReference type="SAM" id="MobiDB-lite"/>
    </source>
</evidence>